<feature type="region of interest" description="Disordered" evidence="1">
    <location>
        <begin position="485"/>
        <end position="635"/>
    </location>
</feature>
<evidence type="ECO:0000313" key="3">
    <source>
        <dbReference type="EMBL" id="ETW76801.1"/>
    </source>
</evidence>
<dbReference type="GeneID" id="20677945"/>
<evidence type="ECO:0000256" key="2">
    <source>
        <dbReference type="SAM" id="Phobius"/>
    </source>
</evidence>
<keyword evidence="2" id="KW-0812">Transmembrane</keyword>
<dbReference type="EMBL" id="KI925464">
    <property type="protein sequence ID" value="ETW76801.1"/>
    <property type="molecule type" value="Genomic_DNA"/>
</dbReference>
<organism evidence="3 4">
    <name type="scientific">Heterobasidion irregulare (strain TC 32-1)</name>
    <dbReference type="NCBI Taxonomy" id="747525"/>
    <lineage>
        <taxon>Eukaryota</taxon>
        <taxon>Fungi</taxon>
        <taxon>Dikarya</taxon>
        <taxon>Basidiomycota</taxon>
        <taxon>Agaricomycotina</taxon>
        <taxon>Agaricomycetes</taxon>
        <taxon>Russulales</taxon>
        <taxon>Bondarzewiaceae</taxon>
        <taxon>Heterobasidion</taxon>
        <taxon>Heterobasidion annosum species complex</taxon>
    </lineage>
</organism>
<dbReference type="KEGG" id="hir:HETIRDRAFT_480951"/>
<sequence>MSDTTTPPVSAASTASPTSSLTTSFDPSASSTASLVRIPALPPSSAPSPDPRLRPAHAQHPAFNILWLAPVFGVLGLLLGIAVVWFAVRCRRRRRARVRGMGSGGREGSLLFGPPYDAAGSSQDAESDAQTQMQEASLHAVGARRGSMYSARSEWSLVSGAGGRHLLPPTTLGGRPLESVSLAASPPPHAPAPAARAISRHPTFISSRPATPGSLGLLGSSAYPSEDEAEAGDGDDRARGGARFVQRSIRRAIMERLGIGSGLDSAGSGGDSAGVSRESSRYSRYSRPGRRAGAMLSGSEEEGVLGAGAYDPGPPRGEDDGFGEEEGAWAPGRGFRIVEEDTEAPERVPLQAQRPQRAPPRRQTTHRSTQWRTDSEVRAAVDREPRAHWMAWTRSWSPASSYPPTIADDERGHDENLGDGGGEGGVQQKGAGDRYTPVPSRHATARRAARGARVDASVLPLSPKLITSDPLDARLLFSPLLTSASASACSTPRAPRATKLPPAASPSPGRKLHTAREPPLLPFPASPAFQNRLTKPRAGARSSPLSSPPSATTTSAASHYPFPSSPPPAPASPPRSQPRTGPSAGTRSTSPAARHAARRTALDRVDAVVAQSWSARDVHGERAPASPGMFGAGSPVLLDEAHAPEQEGRGSRWASGIEQRLAAAATSAGGKR</sequence>
<dbReference type="eggNOG" id="ENOG502SW6U">
    <property type="taxonomic scope" value="Eukaryota"/>
</dbReference>
<keyword evidence="4" id="KW-1185">Reference proteome</keyword>
<feature type="compositionally biased region" description="Low complexity" evidence="1">
    <location>
        <begin position="485"/>
        <end position="497"/>
    </location>
</feature>
<dbReference type="AlphaFoldDB" id="W4JVC4"/>
<feature type="compositionally biased region" description="Pro residues" evidence="1">
    <location>
        <begin position="563"/>
        <end position="576"/>
    </location>
</feature>
<feature type="compositionally biased region" description="Low complexity" evidence="1">
    <location>
        <begin position="273"/>
        <end position="286"/>
    </location>
</feature>
<accession>W4JVC4</accession>
<evidence type="ECO:0000313" key="4">
    <source>
        <dbReference type="Proteomes" id="UP000030671"/>
    </source>
</evidence>
<feature type="compositionally biased region" description="Polar residues" evidence="1">
    <location>
        <begin position="579"/>
        <end position="591"/>
    </location>
</feature>
<dbReference type="STRING" id="747525.W4JVC4"/>
<protein>
    <submittedName>
        <fullName evidence="3">Uncharacterized protein</fullName>
    </submittedName>
</protein>
<dbReference type="InParanoid" id="W4JVC4"/>
<proteinExistence type="predicted"/>
<feature type="compositionally biased region" description="Low complexity" evidence="1">
    <location>
        <begin position="542"/>
        <end position="562"/>
    </location>
</feature>
<feature type="transmembrane region" description="Helical" evidence="2">
    <location>
        <begin position="65"/>
        <end position="88"/>
    </location>
</feature>
<feature type="compositionally biased region" description="Gly residues" evidence="1">
    <location>
        <begin position="418"/>
        <end position="427"/>
    </location>
</feature>
<feature type="region of interest" description="Disordered" evidence="1">
    <location>
        <begin position="1"/>
        <end position="29"/>
    </location>
</feature>
<feature type="compositionally biased region" description="Low complexity" evidence="1">
    <location>
        <begin position="1"/>
        <end position="24"/>
    </location>
</feature>
<evidence type="ECO:0000256" key="1">
    <source>
        <dbReference type="SAM" id="MobiDB-lite"/>
    </source>
</evidence>
<dbReference type="HOGENOM" id="CLU_377287_0_0_1"/>
<keyword evidence="2" id="KW-0472">Membrane</keyword>
<dbReference type="RefSeq" id="XP_009551671.1">
    <property type="nucleotide sequence ID" value="XM_009553376.1"/>
</dbReference>
<feature type="region of interest" description="Disordered" evidence="1">
    <location>
        <begin position="397"/>
        <end position="456"/>
    </location>
</feature>
<feature type="region of interest" description="Disordered" evidence="1">
    <location>
        <begin position="260"/>
        <end position="379"/>
    </location>
</feature>
<dbReference type="Proteomes" id="UP000030671">
    <property type="component" value="Unassembled WGS sequence"/>
</dbReference>
<dbReference type="OrthoDB" id="3269912at2759"/>
<feature type="region of interest" description="Disordered" evidence="1">
    <location>
        <begin position="204"/>
        <end position="241"/>
    </location>
</feature>
<reference evidence="3 4" key="1">
    <citation type="journal article" date="2012" name="New Phytol.">
        <title>Insight into trade-off between wood decay and parasitism from the genome of a fungal forest pathogen.</title>
        <authorList>
            <person name="Olson A."/>
            <person name="Aerts A."/>
            <person name="Asiegbu F."/>
            <person name="Belbahri L."/>
            <person name="Bouzid O."/>
            <person name="Broberg A."/>
            <person name="Canback B."/>
            <person name="Coutinho P.M."/>
            <person name="Cullen D."/>
            <person name="Dalman K."/>
            <person name="Deflorio G."/>
            <person name="van Diepen L.T."/>
            <person name="Dunand C."/>
            <person name="Duplessis S."/>
            <person name="Durling M."/>
            <person name="Gonthier P."/>
            <person name="Grimwood J."/>
            <person name="Fossdal C.G."/>
            <person name="Hansson D."/>
            <person name="Henrissat B."/>
            <person name="Hietala A."/>
            <person name="Himmelstrand K."/>
            <person name="Hoffmeister D."/>
            <person name="Hogberg N."/>
            <person name="James T.Y."/>
            <person name="Karlsson M."/>
            <person name="Kohler A."/>
            <person name="Kues U."/>
            <person name="Lee Y.H."/>
            <person name="Lin Y.C."/>
            <person name="Lind M."/>
            <person name="Lindquist E."/>
            <person name="Lombard V."/>
            <person name="Lucas S."/>
            <person name="Lunden K."/>
            <person name="Morin E."/>
            <person name="Murat C."/>
            <person name="Park J."/>
            <person name="Raffaello T."/>
            <person name="Rouze P."/>
            <person name="Salamov A."/>
            <person name="Schmutz J."/>
            <person name="Solheim H."/>
            <person name="Stahlberg J."/>
            <person name="Velez H."/>
            <person name="de Vries R.P."/>
            <person name="Wiebenga A."/>
            <person name="Woodward S."/>
            <person name="Yakovlev I."/>
            <person name="Garbelotto M."/>
            <person name="Martin F."/>
            <person name="Grigoriev I.V."/>
            <person name="Stenlid J."/>
        </authorList>
    </citation>
    <scope>NUCLEOTIDE SEQUENCE [LARGE SCALE GENOMIC DNA]</scope>
    <source>
        <strain evidence="3 4">TC 32-1</strain>
    </source>
</reference>
<gene>
    <name evidence="3" type="ORF">HETIRDRAFT_480951</name>
</gene>
<name>W4JVC4_HETIT</name>
<keyword evidence="2" id="KW-1133">Transmembrane helix</keyword>